<evidence type="ECO:0000256" key="1">
    <source>
        <dbReference type="ARBA" id="ARBA00011063"/>
    </source>
</evidence>
<evidence type="ECO:0000256" key="4">
    <source>
        <dbReference type="ARBA" id="ARBA00022912"/>
    </source>
</evidence>
<feature type="active site" evidence="5">
    <location>
        <position position="15"/>
    </location>
</feature>
<dbReference type="PRINTS" id="PR00719">
    <property type="entry name" value="LMWPTPASE"/>
</dbReference>
<keyword evidence="8" id="KW-1185">Reference proteome</keyword>
<feature type="active site" description="Nucleophile" evidence="5">
    <location>
        <position position="9"/>
    </location>
</feature>
<comment type="similarity">
    <text evidence="1">Belongs to the low molecular weight phosphotyrosine protein phosphatase family.</text>
</comment>
<evidence type="ECO:0000313" key="8">
    <source>
        <dbReference type="Proteomes" id="UP000610558"/>
    </source>
</evidence>
<dbReference type="AlphaFoldDB" id="A0A927C5F1"/>
<keyword evidence="4" id="KW-0904">Protein phosphatase</keyword>
<dbReference type="SUPFAM" id="SSF52788">
    <property type="entry name" value="Phosphotyrosine protein phosphatases I"/>
    <property type="match status" value="1"/>
</dbReference>
<feature type="domain" description="Phosphotyrosine protein phosphatase I" evidence="6">
    <location>
        <begin position="3"/>
        <end position="151"/>
    </location>
</feature>
<dbReference type="Gene3D" id="3.40.50.2300">
    <property type="match status" value="1"/>
</dbReference>
<dbReference type="Pfam" id="PF01451">
    <property type="entry name" value="LMWPc"/>
    <property type="match status" value="1"/>
</dbReference>
<protein>
    <recommendedName>
        <fullName evidence="2">protein-tyrosine-phosphatase</fullName>
        <ecNumber evidence="2">3.1.3.48</ecNumber>
    </recommendedName>
</protein>
<name>A0A927C5F1_9GAMM</name>
<dbReference type="SMART" id="SM00226">
    <property type="entry name" value="LMWPc"/>
    <property type="match status" value="1"/>
</dbReference>
<evidence type="ECO:0000256" key="2">
    <source>
        <dbReference type="ARBA" id="ARBA00013064"/>
    </source>
</evidence>
<dbReference type="InterPro" id="IPR023485">
    <property type="entry name" value="Ptyr_pPase"/>
</dbReference>
<evidence type="ECO:0000259" key="6">
    <source>
        <dbReference type="SMART" id="SM00226"/>
    </source>
</evidence>
<organism evidence="7 8">
    <name type="scientific">Spongiibacter pelagi</name>
    <dbReference type="NCBI Taxonomy" id="2760804"/>
    <lineage>
        <taxon>Bacteria</taxon>
        <taxon>Pseudomonadati</taxon>
        <taxon>Pseudomonadota</taxon>
        <taxon>Gammaproteobacteria</taxon>
        <taxon>Cellvibrionales</taxon>
        <taxon>Spongiibacteraceae</taxon>
        <taxon>Spongiibacter</taxon>
    </lineage>
</organism>
<dbReference type="EMBL" id="JACXLD010000008">
    <property type="protein sequence ID" value="MBD2859901.1"/>
    <property type="molecule type" value="Genomic_DNA"/>
</dbReference>
<dbReference type="CDD" id="cd16343">
    <property type="entry name" value="LMWPTP"/>
    <property type="match status" value="1"/>
</dbReference>
<dbReference type="InterPro" id="IPR036196">
    <property type="entry name" value="Ptyr_pPase_sf"/>
</dbReference>
<dbReference type="InterPro" id="IPR050438">
    <property type="entry name" value="LMW_PTPase"/>
</dbReference>
<dbReference type="Proteomes" id="UP000610558">
    <property type="component" value="Unassembled WGS sequence"/>
</dbReference>
<feature type="active site" description="Proton donor" evidence="5">
    <location>
        <position position="126"/>
    </location>
</feature>
<evidence type="ECO:0000256" key="3">
    <source>
        <dbReference type="ARBA" id="ARBA00022801"/>
    </source>
</evidence>
<keyword evidence="3" id="KW-0378">Hydrolase</keyword>
<proteinExistence type="inferred from homology"/>
<accession>A0A927C5F1</accession>
<dbReference type="PANTHER" id="PTHR11717">
    <property type="entry name" value="LOW MOLECULAR WEIGHT PROTEIN TYROSINE PHOSPHATASE"/>
    <property type="match status" value="1"/>
</dbReference>
<dbReference type="EC" id="3.1.3.48" evidence="2"/>
<comment type="caution">
    <text evidence="7">The sequence shown here is derived from an EMBL/GenBank/DDBJ whole genome shotgun (WGS) entry which is preliminary data.</text>
</comment>
<dbReference type="GO" id="GO:0004725">
    <property type="term" value="F:protein tyrosine phosphatase activity"/>
    <property type="evidence" value="ECO:0007669"/>
    <property type="project" value="UniProtKB-EC"/>
</dbReference>
<evidence type="ECO:0000313" key="7">
    <source>
        <dbReference type="EMBL" id="MBD2859901.1"/>
    </source>
</evidence>
<dbReference type="RefSeq" id="WP_190766217.1">
    <property type="nucleotide sequence ID" value="NZ_JACXLD010000008.1"/>
</dbReference>
<gene>
    <name evidence="7" type="ORF">IB286_12900</name>
</gene>
<evidence type="ECO:0000256" key="5">
    <source>
        <dbReference type="PIRSR" id="PIRSR617867-1"/>
    </source>
</evidence>
<dbReference type="PANTHER" id="PTHR11717:SF7">
    <property type="entry name" value="LOW MOLECULAR WEIGHT PHOSPHOTYROSINE PROTEIN PHOSPHATASE"/>
    <property type="match status" value="1"/>
</dbReference>
<dbReference type="InterPro" id="IPR017867">
    <property type="entry name" value="Tyr_phospatase_low_mol_wt"/>
</dbReference>
<sequence>MPIHIVFVCLGNICRSPAAQGIMEQRLLETGLSTQVSVDSCGTAAFNIGKSPDPRSIAASARAGYQIAHQIARQIDDEDYRKADYLIAMDRANLSQIEAWAPKDFAGQIALFKSFAPNGGHSQIADPFYDDNAFDQTIEELEVAADGLLAHLRTQHSL</sequence>
<reference evidence="7" key="1">
    <citation type="submission" date="2020-09" db="EMBL/GenBank/DDBJ databases">
        <authorList>
            <person name="Yoon J.-W."/>
        </authorList>
    </citation>
    <scope>NUCLEOTIDE SEQUENCE</scope>
    <source>
        <strain evidence="7">KMU-158</strain>
    </source>
</reference>